<dbReference type="EMBL" id="CAEZXP010000006">
    <property type="protein sequence ID" value="CAB4705809.1"/>
    <property type="molecule type" value="Genomic_DNA"/>
</dbReference>
<evidence type="ECO:0000313" key="5">
    <source>
        <dbReference type="EMBL" id="CAB4705809.1"/>
    </source>
</evidence>
<evidence type="ECO:0000256" key="1">
    <source>
        <dbReference type="ARBA" id="ARBA00010403"/>
    </source>
</evidence>
<evidence type="ECO:0000259" key="2">
    <source>
        <dbReference type="Pfam" id="PF01968"/>
    </source>
</evidence>
<feature type="domain" description="Hydantoinase/oxoprolinase N-terminal" evidence="4">
    <location>
        <begin position="5"/>
        <end position="178"/>
    </location>
</feature>
<feature type="domain" description="Hydantoinase B/oxoprolinase" evidence="3">
    <location>
        <begin position="699"/>
        <end position="1216"/>
    </location>
</feature>
<protein>
    <submittedName>
        <fullName evidence="5">Unannotated protein</fullName>
    </submittedName>
</protein>
<dbReference type="GO" id="GO:0005829">
    <property type="term" value="C:cytosol"/>
    <property type="evidence" value="ECO:0007669"/>
    <property type="project" value="TreeGrafter"/>
</dbReference>
<proteinExistence type="inferred from homology"/>
<gene>
    <name evidence="5" type="ORF">UFOPK2399_01654</name>
</gene>
<dbReference type="InterPro" id="IPR002821">
    <property type="entry name" value="Hydantoinase_A"/>
</dbReference>
<comment type="similarity">
    <text evidence="1">Belongs to the oxoprolinase family.</text>
</comment>
<dbReference type="AlphaFoldDB" id="A0A6J6Q442"/>
<dbReference type="Pfam" id="PF01968">
    <property type="entry name" value="Hydantoinase_A"/>
    <property type="match status" value="1"/>
</dbReference>
<dbReference type="InterPro" id="IPR045079">
    <property type="entry name" value="Oxoprolinase-like"/>
</dbReference>
<dbReference type="InterPro" id="IPR003692">
    <property type="entry name" value="Hydantoinase_B"/>
</dbReference>
<dbReference type="Pfam" id="PF05378">
    <property type="entry name" value="Hydant_A_N"/>
    <property type="match status" value="1"/>
</dbReference>
<accession>A0A6J6Q442</accession>
<organism evidence="5">
    <name type="scientific">freshwater metagenome</name>
    <dbReference type="NCBI Taxonomy" id="449393"/>
    <lineage>
        <taxon>unclassified sequences</taxon>
        <taxon>metagenomes</taxon>
        <taxon>ecological metagenomes</taxon>
    </lineage>
</organism>
<dbReference type="PANTHER" id="PTHR11365:SF23">
    <property type="entry name" value="HYPOTHETICAL 5-OXOPROLINASE (EUROFUNG)-RELATED"/>
    <property type="match status" value="1"/>
</dbReference>
<evidence type="ECO:0000259" key="4">
    <source>
        <dbReference type="Pfam" id="PF05378"/>
    </source>
</evidence>
<sequence>MSGARVGADVGGTFTDVIQLDENGHVSFTKVLSTPPNYDRAVVGAVSSLAGDNPGGLTAIVHGTTVATNAVLEHRGAKTAVVTTAGFRDVLELRRMRMPHLYDYFWTKPPTLVERHLRFEVPERMLVDGTVDRPLDEAAVEVVASALRDAAVESVAVCLLHAHLHPAHEQRVGEILRAALPGVPVSLSSEILREQLEYERTATTVVNAYVRPLMSNYVSQIRSGLDAAGISAPLSIMQSSGGVMTDDDASRRPVYALESGPAAGVVAAVALAEALGHENVITFDMGGTTAKASLVEGGRVSRSLEYEVGAALSAGSRLLKGSGELIRIPTIDIAEIGAGGGSIAWIDAAGGLHVGPRSAGAAPGPACYGLGGSEPTVTDANVFLGYIPTGPLASGDLTVSRERAEEALTRVGAELGVSALEAARGIHELANAATMRALRAVSTEKGRDPADFVLLAYGGSGPAHAAALAASLGVKTAVVPPLAGLFSAAGLLFARPEYHDVRFCKISAREPDLAELGRLDGEMRATLAPLIQGGEPEWQRIADVRYRGQNWSVQLSFSGELTVETCNDLVRRFEDEHERMYGTRLEEGSPVDIRAVRLVALGPAQPPFALAREADRREARTRLADFGIGHGTIEAPVRSRTSLRGDTAMGPLLIDEYDTTVVVPPGWSVAFDEQTEALVLTHVEVAPESASSEGHTTSIAARLVANALETAADEMATTIFRTAHSAIVRDAMDYSAALCNEKGETVAQAVTIPLQLGSIPCAMRSLFAKFGDRFEPGDVYVVNDPFDGASHTPDVFVAKPSFTPEGELIGFSVTVAHHGDLGGRVPGTAACDSTEVFQEGLRVPWLKLIDRGEPVEALWEIFRANVRIPHEMIGDLSAQVAACNMGERSLQELAARYGPAPFQSLMAGLLDHTEALLRKEIAQWPDGTVSFTDYLDSDGIELNEVKFVVDLTVEGNHLTADFSRSDPMVRGSLNCTPSFAEAAVYHTIMAACEGEIPCTGGATRPVTVITKPGTVMHVLMPGASSMRGISGYRVSDVMNGALAQIIPDRVPAAGEGGSTNAFFTGYQGGDRAWVYNELVVGTWGGRPIADGNDGLANPCASIANISIEIAEAEWPIRVERYGLVRDSGGAGRFRGGLAVERVWQVLVPDTNLHVRSDRQIHHPYGLAGGHSGAPSANTILRFDGSVENEKPMFAGLLQPGDRFHHRQAGGGGHGDPLAREPEAVARDVRNDKVSVSAANDLYGVVLNTDGSVNETATAELRRSRRGALVGGNA</sequence>
<dbReference type="PANTHER" id="PTHR11365">
    <property type="entry name" value="5-OXOPROLINASE RELATED"/>
    <property type="match status" value="1"/>
</dbReference>
<reference evidence="5" key="1">
    <citation type="submission" date="2020-05" db="EMBL/GenBank/DDBJ databases">
        <authorList>
            <person name="Chiriac C."/>
            <person name="Salcher M."/>
            <person name="Ghai R."/>
            <person name="Kavagutti S V."/>
        </authorList>
    </citation>
    <scope>NUCLEOTIDE SEQUENCE</scope>
</reference>
<evidence type="ECO:0000259" key="3">
    <source>
        <dbReference type="Pfam" id="PF02538"/>
    </source>
</evidence>
<feature type="domain" description="Hydantoinase A/oxoprolinase" evidence="2">
    <location>
        <begin position="200"/>
        <end position="497"/>
    </location>
</feature>
<dbReference type="InterPro" id="IPR008040">
    <property type="entry name" value="Hydant_A_N"/>
</dbReference>
<name>A0A6J6Q442_9ZZZZ</name>
<dbReference type="GO" id="GO:0017168">
    <property type="term" value="F:5-oxoprolinase (ATP-hydrolyzing) activity"/>
    <property type="evidence" value="ECO:0007669"/>
    <property type="project" value="TreeGrafter"/>
</dbReference>
<dbReference type="GO" id="GO:0006749">
    <property type="term" value="P:glutathione metabolic process"/>
    <property type="evidence" value="ECO:0007669"/>
    <property type="project" value="TreeGrafter"/>
</dbReference>
<dbReference type="Pfam" id="PF02538">
    <property type="entry name" value="Hydantoinase_B"/>
    <property type="match status" value="1"/>
</dbReference>